<gene>
    <name evidence="2" type="ORF">CT19425_P50025</name>
    <name evidence="1" type="ORF">CT19425_U470012</name>
</gene>
<protein>
    <submittedName>
        <fullName evidence="1">Uncharacterized protein</fullName>
    </submittedName>
</protein>
<evidence type="ECO:0000313" key="1">
    <source>
        <dbReference type="EMBL" id="SPK70283.1"/>
    </source>
</evidence>
<name>A0A375I654_9BURK</name>
<dbReference type="Proteomes" id="UP000255505">
    <property type="component" value="Plasmid III"/>
</dbReference>
<dbReference type="EMBL" id="OOEF01000042">
    <property type="protein sequence ID" value="SPK70283.1"/>
    <property type="molecule type" value="Genomic_DNA"/>
</dbReference>
<dbReference type="AlphaFoldDB" id="A0A375I654"/>
<evidence type="ECO:0000313" key="3">
    <source>
        <dbReference type="Proteomes" id="UP000255505"/>
    </source>
</evidence>
<proteinExistence type="predicted"/>
<geneLocation type="plasmid" evidence="2">
    <name>III</name>
</geneLocation>
<sequence length="26" mass="3175">MHLFLHPFRYYIDSEAFAPAGNERYE</sequence>
<reference evidence="1 3" key="1">
    <citation type="submission" date="2018-01" db="EMBL/GenBank/DDBJ databases">
        <authorList>
            <person name="Gaut B.S."/>
            <person name="Morton B.R."/>
            <person name="Clegg M.T."/>
            <person name="Duvall M.R."/>
        </authorList>
    </citation>
    <scope>NUCLEOTIDE SEQUENCE [LARGE SCALE GENOMIC DNA]</scope>
    <source>
        <strain evidence="1">Cupriavidus taiwanensis LMG 19425</strain>
        <plasmid evidence="3">Plasmid iii</plasmid>
    </source>
</reference>
<keyword evidence="2" id="KW-0614">Plasmid</keyword>
<accession>A0A375I654</accession>
<organism evidence="1 3">
    <name type="scientific">Cupriavidus taiwanensis</name>
    <dbReference type="NCBI Taxonomy" id="164546"/>
    <lineage>
        <taxon>Bacteria</taxon>
        <taxon>Pseudomonadati</taxon>
        <taxon>Pseudomonadota</taxon>
        <taxon>Betaproteobacteria</taxon>
        <taxon>Burkholderiales</taxon>
        <taxon>Burkholderiaceae</taxon>
        <taxon>Cupriavidus</taxon>
    </lineage>
</organism>
<dbReference type="EMBL" id="LT991978">
    <property type="protein sequence ID" value="SPK77574.1"/>
    <property type="molecule type" value="Genomic_DNA"/>
</dbReference>
<evidence type="ECO:0000313" key="2">
    <source>
        <dbReference type="EMBL" id="SPK77574.1"/>
    </source>
</evidence>
<dbReference type="Proteomes" id="UP000255505">
    <property type="component" value="Unassembled WGS sequence"/>
</dbReference>